<dbReference type="GO" id="GO:0005576">
    <property type="term" value="C:extracellular region"/>
    <property type="evidence" value="ECO:0007669"/>
    <property type="project" value="UniProtKB-SubCell"/>
</dbReference>
<dbReference type="PROSITE" id="PS51677">
    <property type="entry name" value="NODB"/>
    <property type="match status" value="1"/>
</dbReference>
<keyword evidence="4" id="KW-1133">Transmembrane helix</keyword>
<dbReference type="PATRIC" id="fig|1423792.3.peg.1906"/>
<evidence type="ECO:0000313" key="7">
    <source>
        <dbReference type="Proteomes" id="UP000051330"/>
    </source>
</evidence>
<sequence>MGRKKRIWLLGIVVLLIAAGGFFWHQHTVHQQAMTARQEAVRQRRSRQQRAAASSKRRAASEKRAAVKKAAVDPTSTDRIPLDRWHQADAPVNLPILMYHDIDVGNTLKMPADQLRNQLNWLKQAGYYELTPAEAYVVLKENKVPQDKLVWITFDDGYRSMYTPGLQIFKETKSRVTINEISGAINAHWNLTKAMINEMQQAGVDFASHTVSHLELNKLPDVRQQSELADSRRVLGEILGTAPNTIAYPSGRYNANTLRYAAAAGYQLGLTTAPGLATASQGLLSLRRVRINPGLGQQAYLRHVQTGY</sequence>
<proteinExistence type="predicted"/>
<keyword evidence="2" id="KW-0732">Signal</keyword>
<comment type="caution">
    <text evidence="6">The sequence shown here is derived from an EMBL/GenBank/DDBJ whole genome shotgun (WGS) entry which is preliminary data.</text>
</comment>
<accession>A0A0R1NBW7</accession>
<keyword evidence="4" id="KW-0472">Membrane</keyword>
<evidence type="ECO:0000256" key="1">
    <source>
        <dbReference type="ARBA" id="ARBA00004613"/>
    </source>
</evidence>
<dbReference type="Gene3D" id="3.20.20.370">
    <property type="entry name" value="Glycoside hydrolase/deacetylase"/>
    <property type="match status" value="1"/>
</dbReference>
<protein>
    <submittedName>
        <fullName evidence="6">Prophage lp2 protein 59</fullName>
    </submittedName>
</protein>
<keyword evidence="7" id="KW-1185">Reference proteome</keyword>
<dbReference type="STRING" id="1423792.FD09_GL001879"/>
<dbReference type="Proteomes" id="UP000051330">
    <property type="component" value="Unassembled WGS sequence"/>
</dbReference>
<feature type="region of interest" description="Disordered" evidence="3">
    <location>
        <begin position="48"/>
        <end position="75"/>
    </location>
</feature>
<feature type="domain" description="NodB homology" evidence="5">
    <location>
        <begin position="148"/>
        <end position="308"/>
    </location>
</feature>
<name>A0A0R1NBW7_9LACO</name>
<reference evidence="6 7" key="1">
    <citation type="journal article" date="2015" name="Genome Announc.">
        <title>Expanding the biotechnology potential of lactobacilli through comparative genomics of 213 strains and associated genera.</title>
        <authorList>
            <person name="Sun Z."/>
            <person name="Harris H.M."/>
            <person name="McCann A."/>
            <person name="Guo C."/>
            <person name="Argimon S."/>
            <person name="Zhang W."/>
            <person name="Yang X."/>
            <person name="Jeffery I.B."/>
            <person name="Cooney J.C."/>
            <person name="Kagawa T.F."/>
            <person name="Liu W."/>
            <person name="Song Y."/>
            <person name="Salvetti E."/>
            <person name="Wrobel A."/>
            <person name="Rasinkangas P."/>
            <person name="Parkhill J."/>
            <person name="Rea M.C."/>
            <person name="O'Sullivan O."/>
            <person name="Ritari J."/>
            <person name="Douillard F.P."/>
            <person name="Paul Ross R."/>
            <person name="Yang R."/>
            <person name="Briner A.E."/>
            <person name="Felis G.E."/>
            <person name="de Vos W.M."/>
            <person name="Barrangou R."/>
            <person name="Klaenhammer T.R."/>
            <person name="Caufield P.W."/>
            <person name="Cui Y."/>
            <person name="Zhang H."/>
            <person name="O'Toole P.W."/>
        </authorList>
    </citation>
    <scope>NUCLEOTIDE SEQUENCE [LARGE SCALE GENOMIC DNA]</scope>
    <source>
        <strain evidence="6 7">DSM 12744</strain>
    </source>
</reference>
<feature type="transmembrane region" description="Helical" evidence="4">
    <location>
        <begin position="7"/>
        <end position="25"/>
    </location>
</feature>
<dbReference type="RefSeq" id="WP_057818775.1">
    <property type="nucleotide sequence ID" value="NZ_AZEC01000003.1"/>
</dbReference>
<comment type="subcellular location">
    <subcellularLocation>
        <location evidence="1">Secreted</location>
    </subcellularLocation>
</comment>
<dbReference type="PANTHER" id="PTHR34216:SF3">
    <property type="entry name" value="POLY-BETA-1,6-N-ACETYL-D-GLUCOSAMINE N-DEACETYLASE"/>
    <property type="match status" value="1"/>
</dbReference>
<organism evidence="6 7">
    <name type="scientific">Schleiferilactobacillus perolens DSM 12744</name>
    <dbReference type="NCBI Taxonomy" id="1423792"/>
    <lineage>
        <taxon>Bacteria</taxon>
        <taxon>Bacillati</taxon>
        <taxon>Bacillota</taxon>
        <taxon>Bacilli</taxon>
        <taxon>Lactobacillales</taxon>
        <taxon>Lactobacillaceae</taxon>
        <taxon>Schleiferilactobacillus</taxon>
    </lineage>
</organism>
<dbReference type="GO" id="GO:0016810">
    <property type="term" value="F:hydrolase activity, acting on carbon-nitrogen (but not peptide) bonds"/>
    <property type="evidence" value="ECO:0007669"/>
    <property type="project" value="InterPro"/>
</dbReference>
<dbReference type="InterPro" id="IPR051398">
    <property type="entry name" value="Polysacch_Deacetylase"/>
</dbReference>
<evidence type="ECO:0000256" key="4">
    <source>
        <dbReference type="SAM" id="Phobius"/>
    </source>
</evidence>
<dbReference type="CDD" id="cd10918">
    <property type="entry name" value="CE4_NodB_like_5s_6s"/>
    <property type="match status" value="1"/>
</dbReference>
<evidence type="ECO:0000259" key="5">
    <source>
        <dbReference type="PROSITE" id="PS51677"/>
    </source>
</evidence>
<dbReference type="OrthoDB" id="9778320at2"/>
<dbReference type="InterPro" id="IPR011330">
    <property type="entry name" value="Glyco_hydro/deAcase_b/a-brl"/>
</dbReference>
<dbReference type="AlphaFoldDB" id="A0A0R1NBW7"/>
<gene>
    <name evidence="6" type="ORF">FD09_GL001879</name>
</gene>
<dbReference type="SUPFAM" id="SSF88713">
    <property type="entry name" value="Glycoside hydrolase/deacetylase"/>
    <property type="match status" value="1"/>
</dbReference>
<dbReference type="EMBL" id="AZEC01000003">
    <property type="protein sequence ID" value="KRL13848.1"/>
    <property type="molecule type" value="Genomic_DNA"/>
</dbReference>
<dbReference type="PANTHER" id="PTHR34216">
    <property type="match status" value="1"/>
</dbReference>
<dbReference type="Pfam" id="PF01522">
    <property type="entry name" value="Polysacc_deac_1"/>
    <property type="match status" value="1"/>
</dbReference>
<keyword evidence="4" id="KW-0812">Transmembrane</keyword>
<evidence type="ECO:0000313" key="6">
    <source>
        <dbReference type="EMBL" id="KRL13848.1"/>
    </source>
</evidence>
<evidence type="ECO:0000256" key="3">
    <source>
        <dbReference type="SAM" id="MobiDB-lite"/>
    </source>
</evidence>
<dbReference type="GO" id="GO:0005975">
    <property type="term" value="P:carbohydrate metabolic process"/>
    <property type="evidence" value="ECO:0007669"/>
    <property type="project" value="InterPro"/>
</dbReference>
<evidence type="ECO:0000256" key="2">
    <source>
        <dbReference type="ARBA" id="ARBA00022729"/>
    </source>
</evidence>
<dbReference type="InterPro" id="IPR002509">
    <property type="entry name" value="NODB_dom"/>
</dbReference>